<gene>
    <name evidence="3" type="primary">LOC118313882</name>
</gene>
<dbReference type="InterPro" id="IPR035892">
    <property type="entry name" value="C2_domain_sf"/>
</dbReference>
<dbReference type="SUPFAM" id="SSF49562">
    <property type="entry name" value="C2 domain (Calcium/lipid-binding domain, CaLB)"/>
    <property type="match status" value="1"/>
</dbReference>
<feature type="domain" description="C2" evidence="2">
    <location>
        <begin position="40"/>
        <end position="161"/>
    </location>
</feature>
<dbReference type="GO" id="GO:0001771">
    <property type="term" value="P:immunological synapse formation"/>
    <property type="evidence" value="ECO:0007669"/>
    <property type="project" value="TreeGrafter"/>
</dbReference>
<evidence type="ECO:0000313" key="4">
    <source>
        <dbReference type="Proteomes" id="UP000694558"/>
    </source>
</evidence>
<dbReference type="GO" id="GO:0022829">
    <property type="term" value="F:wide pore channel activity"/>
    <property type="evidence" value="ECO:0007669"/>
    <property type="project" value="TreeGrafter"/>
</dbReference>
<sequence length="167" mass="18789">MGVSFLIKLIGALLAYKIWDCRWRGQKQSIKTTVSCEAMASGLPLLLLVLCSLTAAEAWLRLYNLRARGLDADTFSAADGYVKVFCGSAKLGETSVNHNNANPWWTEEFSHFKAQENGVLRLEVHDEDIFYDDLLGVCQCQIKVGTHEHNCFLKEGGTLHYMYTFSM</sequence>
<dbReference type="GO" id="GO:0051607">
    <property type="term" value="P:defense response to virus"/>
    <property type="evidence" value="ECO:0007669"/>
    <property type="project" value="TreeGrafter"/>
</dbReference>
<dbReference type="Pfam" id="PF00168">
    <property type="entry name" value="C2"/>
    <property type="match status" value="1"/>
</dbReference>
<evidence type="ECO:0000259" key="2">
    <source>
        <dbReference type="PROSITE" id="PS50004"/>
    </source>
</evidence>
<dbReference type="GeneTree" id="ENSGT00390000012710"/>
<dbReference type="AlphaFoldDB" id="A0A8D3DID3"/>
<reference evidence="3" key="2">
    <citation type="submission" date="2025-08" db="UniProtKB">
        <authorList>
            <consortium name="Ensembl"/>
        </authorList>
    </citation>
    <scope>IDENTIFICATION</scope>
</reference>
<dbReference type="Gene3D" id="2.60.40.150">
    <property type="entry name" value="C2 domain"/>
    <property type="match status" value="1"/>
</dbReference>
<organism evidence="3 4">
    <name type="scientific">Scophthalmus maximus</name>
    <name type="common">Turbot</name>
    <name type="synonym">Psetta maxima</name>
    <dbReference type="NCBI Taxonomy" id="52904"/>
    <lineage>
        <taxon>Eukaryota</taxon>
        <taxon>Metazoa</taxon>
        <taxon>Chordata</taxon>
        <taxon>Craniata</taxon>
        <taxon>Vertebrata</taxon>
        <taxon>Euteleostomi</taxon>
        <taxon>Actinopterygii</taxon>
        <taxon>Neopterygii</taxon>
        <taxon>Teleostei</taxon>
        <taxon>Neoteleostei</taxon>
        <taxon>Acanthomorphata</taxon>
        <taxon>Carangaria</taxon>
        <taxon>Pleuronectiformes</taxon>
        <taxon>Pleuronectoidei</taxon>
        <taxon>Scophthalmidae</taxon>
        <taxon>Scophthalmus</taxon>
    </lineage>
</organism>
<name>A0A8D3DID3_SCOMX</name>
<dbReference type="PROSITE" id="PS50004">
    <property type="entry name" value="C2"/>
    <property type="match status" value="1"/>
</dbReference>
<dbReference type="GO" id="GO:0016020">
    <property type="term" value="C:membrane"/>
    <property type="evidence" value="ECO:0007669"/>
    <property type="project" value="TreeGrafter"/>
</dbReference>
<evidence type="ECO:0000256" key="1">
    <source>
        <dbReference type="ARBA" id="ARBA00022729"/>
    </source>
</evidence>
<dbReference type="InterPro" id="IPR052784">
    <property type="entry name" value="Perforin-1_pore-forming"/>
</dbReference>
<dbReference type="PANTHER" id="PTHR46096:SF3">
    <property type="entry name" value="PERFORIN-1"/>
    <property type="match status" value="1"/>
</dbReference>
<dbReference type="Proteomes" id="UP000694558">
    <property type="component" value="Chromosome 9"/>
</dbReference>
<dbReference type="Ensembl" id="ENSSMAT00000051426.1">
    <property type="protein sequence ID" value="ENSSMAP00000059292.1"/>
    <property type="gene ID" value="ENSSMAG00000031350.1"/>
</dbReference>
<proteinExistence type="predicted"/>
<dbReference type="SMART" id="SM00239">
    <property type="entry name" value="C2"/>
    <property type="match status" value="1"/>
</dbReference>
<reference evidence="3" key="1">
    <citation type="submission" date="2023-05" db="EMBL/GenBank/DDBJ databases">
        <title>High-quality long-read genome of Scophthalmus maximus.</title>
        <authorList>
            <person name="Lien S."/>
            <person name="Martinez P."/>
        </authorList>
    </citation>
    <scope>NUCLEOTIDE SEQUENCE [LARGE SCALE GENOMIC DNA]</scope>
</reference>
<accession>A0A8D3DID3</accession>
<protein>
    <recommendedName>
        <fullName evidence="2">C2 domain-containing protein</fullName>
    </recommendedName>
</protein>
<evidence type="ECO:0000313" key="3">
    <source>
        <dbReference type="Ensembl" id="ENSSMAP00000059292.1"/>
    </source>
</evidence>
<dbReference type="GO" id="GO:0001913">
    <property type="term" value="P:T cell mediated cytotoxicity"/>
    <property type="evidence" value="ECO:0007669"/>
    <property type="project" value="TreeGrafter"/>
</dbReference>
<keyword evidence="1" id="KW-0732">Signal</keyword>
<dbReference type="InterPro" id="IPR000008">
    <property type="entry name" value="C2_dom"/>
</dbReference>
<dbReference type="PANTHER" id="PTHR46096">
    <property type="entry name" value="PERFORIN-1"/>
    <property type="match status" value="1"/>
</dbReference>